<organism evidence="1 2">
    <name type="scientific">Bradyrhizobium elkanii</name>
    <dbReference type="NCBI Taxonomy" id="29448"/>
    <lineage>
        <taxon>Bacteria</taxon>
        <taxon>Pseudomonadati</taxon>
        <taxon>Pseudomonadota</taxon>
        <taxon>Alphaproteobacteria</taxon>
        <taxon>Hyphomicrobiales</taxon>
        <taxon>Nitrobacteraceae</taxon>
        <taxon>Bradyrhizobium</taxon>
    </lineage>
</organism>
<reference evidence="1 2" key="1">
    <citation type="submission" date="2019-05" db="EMBL/GenBank/DDBJ databases">
        <title>Draft Genome of Bradyrhizobium elkanii strain SEMIA 938, Used in Commercial Inoculants for Lupinus spp. in Brazil.</title>
        <authorList>
            <person name="Hungria M."/>
            <person name="Delamuta J.R.M."/>
            <person name="Ribeiro R.A."/>
            <person name="Nogueira M.A."/>
        </authorList>
    </citation>
    <scope>NUCLEOTIDE SEQUENCE [LARGE SCALE GENOMIC DNA]</scope>
    <source>
        <strain evidence="1 2">Semia 938</strain>
    </source>
</reference>
<dbReference type="RefSeq" id="WP_137482293.1">
    <property type="nucleotide sequence ID" value="NZ_SZZP01000021.1"/>
</dbReference>
<name>A0A4U6RSD0_BRAEL</name>
<sequence>MTGSAILENVRRYRAIASLCRQAAAFSPLQRVSLLTQADEWEQRAVSEIEEYFDAQDSPIPARPSGNVN</sequence>
<protein>
    <submittedName>
        <fullName evidence="1">Uncharacterized protein</fullName>
    </submittedName>
</protein>
<evidence type="ECO:0000313" key="2">
    <source>
        <dbReference type="Proteomes" id="UP000305095"/>
    </source>
</evidence>
<evidence type="ECO:0000313" key="1">
    <source>
        <dbReference type="EMBL" id="TKV77759.1"/>
    </source>
</evidence>
<dbReference type="AlphaFoldDB" id="A0A4U6RSD0"/>
<proteinExistence type="predicted"/>
<gene>
    <name evidence="1" type="ORF">FDV58_29640</name>
</gene>
<comment type="caution">
    <text evidence="1">The sequence shown here is derived from an EMBL/GenBank/DDBJ whole genome shotgun (WGS) entry which is preliminary data.</text>
</comment>
<accession>A0A4U6RSD0</accession>
<dbReference type="EMBL" id="SZZP01000021">
    <property type="protein sequence ID" value="TKV77759.1"/>
    <property type="molecule type" value="Genomic_DNA"/>
</dbReference>
<dbReference type="Proteomes" id="UP000305095">
    <property type="component" value="Unassembled WGS sequence"/>
</dbReference>